<comment type="caution">
    <text evidence="3">The sequence shown here is derived from an EMBL/GenBank/DDBJ whole genome shotgun (WGS) entry which is preliminary data.</text>
</comment>
<protein>
    <recommendedName>
        <fullName evidence="5">InlB B-repeat-containing protein</fullName>
    </recommendedName>
</protein>
<keyword evidence="4" id="KW-1185">Reference proteome</keyword>
<dbReference type="InterPro" id="IPR013378">
    <property type="entry name" value="InlB-like_B-rpt"/>
</dbReference>
<accession>A0ABP7KY96</accession>
<feature type="transmembrane region" description="Helical" evidence="2">
    <location>
        <begin position="20"/>
        <end position="39"/>
    </location>
</feature>
<evidence type="ECO:0000256" key="2">
    <source>
        <dbReference type="SAM" id="Phobius"/>
    </source>
</evidence>
<dbReference type="RefSeq" id="WP_345069042.1">
    <property type="nucleotide sequence ID" value="NZ_BAABCN010000013.1"/>
</dbReference>
<evidence type="ECO:0000256" key="1">
    <source>
        <dbReference type="ARBA" id="ARBA00004196"/>
    </source>
</evidence>
<dbReference type="Pfam" id="PF18889">
    <property type="entry name" value="Beta_helix_3"/>
    <property type="match status" value="5"/>
</dbReference>
<organism evidence="3 4">
    <name type="scientific">Leifsonia kafniensis</name>
    <dbReference type="NCBI Taxonomy" id="475957"/>
    <lineage>
        <taxon>Bacteria</taxon>
        <taxon>Bacillati</taxon>
        <taxon>Actinomycetota</taxon>
        <taxon>Actinomycetes</taxon>
        <taxon>Micrococcales</taxon>
        <taxon>Microbacteriaceae</taxon>
        <taxon>Leifsonia</taxon>
    </lineage>
</organism>
<sequence length="799" mass="80341">MRQLTLLRPRVSAERLRRLIAVAVVVPLVSGGIVAGSAITASAADVSTTVNNAVELAAAFDAASGAGNTIVLGADITSSGLTVPVGATVTLDLNDHTLGVTGADEKAGIAVRVGSTLIIDGPGELTAQGGDAGAGIGSPKSNDKPETNAGTVIIHGGTIRATGGNLGAGIGSGGWSAGGTTTITGGEVHATGGGSAAGIGGGYNHVAGTISISGGSVTAIGGAGGAGIGNGVTGHPGTLTITGGTVDAIGTGLGAGLGGGNLGSGLNIAITGGSVSATGGSASGIAVGPGAGYTGSVFGSLSNAGSLTTAPGNIVRVFAGQTFFNSGTFVNDGLVVVDGVLDNSGIIGGTGGIPVFGALVNTGTLPASFVSNTAAFTLYRNDGVVPENSSEVYAPSLQIAKDKGLSVATPTRVGYDFNGWFTAATDGELWDSATPLTTDTTLYAQWTIQSFAVTFDAQAGSAVDAQTIDYGKLAAVPTPPTRVGCDFAGWTTDAAGTLAWDDEVAITSAQTIYAQWTIQSYTARFDSNGGSAVPSASVSYGSTITPPANPSREGYTFTGWYTSAAGGSAWNFLSTATADVTLYAHWTVQNRTVTFNPQGGTAVNPVSTNYNTAIKAPTSPTRTGYTFSGWYTKTTGGSTWNFATKVTADTTVYAHWTVQKRTVTFKSQGGSAVKAISVNYNTKITVPKAPTRTGYTFAGWYTKATGGTARSLKSAITDNVTVYAHWTALKKQVTFNTQGGSKVAAVTTNYNTVVKAPKAPTRSGYTFTGWYTKATGGSTWKFTSKVTVHTTLYAHWAKK</sequence>
<dbReference type="NCBIfam" id="TIGR02543">
    <property type="entry name" value="List_Bact_rpt"/>
    <property type="match status" value="6"/>
</dbReference>
<evidence type="ECO:0000313" key="3">
    <source>
        <dbReference type="EMBL" id="GAA3889993.1"/>
    </source>
</evidence>
<proteinExistence type="predicted"/>
<evidence type="ECO:0000313" key="4">
    <source>
        <dbReference type="Proteomes" id="UP001501803"/>
    </source>
</evidence>
<keyword evidence="2" id="KW-1133">Transmembrane helix</keyword>
<evidence type="ECO:0008006" key="5">
    <source>
        <dbReference type="Google" id="ProtNLM"/>
    </source>
</evidence>
<dbReference type="Proteomes" id="UP001501803">
    <property type="component" value="Unassembled WGS sequence"/>
</dbReference>
<dbReference type="EMBL" id="BAABCN010000013">
    <property type="protein sequence ID" value="GAA3889993.1"/>
    <property type="molecule type" value="Genomic_DNA"/>
</dbReference>
<comment type="subcellular location">
    <subcellularLocation>
        <location evidence="1">Cell envelope</location>
    </subcellularLocation>
</comment>
<reference evidence="4" key="1">
    <citation type="journal article" date="2019" name="Int. J. Syst. Evol. Microbiol.">
        <title>The Global Catalogue of Microorganisms (GCM) 10K type strain sequencing project: providing services to taxonomists for standard genome sequencing and annotation.</title>
        <authorList>
            <consortium name="The Broad Institute Genomics Platform"/>
            <consortium name="The Broad Institute Genome Sequencing Center for Infectious Disease"/>
            <person name="Wu L."/>
            <person name="Ma J."/>
        </authorList>
    </citation>
    <scope>NUCLEOTIDE SEQUENCE [LARGE SCALE GENOMIC DNA]</scope>
    <source>
        <strain evidence="4">JCM 17021</strain>
    </source>
</reference>
<keyword evidence="2" id="KW-0812">Transmembrane</keyword>
<dbReference type="InterPro" id="IPR042229">
    <property type="entry name" value="Listeria/Bacterioides_rpt_sf"/>
</dbReference>
<dbReference type="Pfam" id="PF09479">
    <property type="entry name" value="Flg_new"/>
    <property type="match status" value="6"/>
</dbReference>
<name>A0ABP7KY96_9MICO</name>
<dbReference type="Gene3D" id="2.60.40.4270">
    <property type="entry name" value="Listeria-Bacteroides repeat domain"/>
    <property type="match status" value="6"/>
</dbReference>
<keyword evidence="2" id="KW-0472">Membrane</keyword>
<gene>
    <name evidence="3" type="ORF">GCM10022381_34890</name>
</gene>